<accession>A0A914YDS4</accession>
<evidence type="ECO:0000256" key="8">
    <source>
        <dbReference type="ARBA" id="ARBA00023065"/>
    </source>
</evidence>
<comment type="subcellular location">
    <subcellularLocation>
        <location evidence="1">Cell membrane</location>
        <topology evidence="1">Multi-pass membrane protein</topology>
    </subcellularLocation>
</comment>
<feature type="transmembrane region" description="Helical" evidence="12">
    <location>
        <begin position="335"/>
        <end position="359"/>
    </location>
</feature>
<organism evidence="13 14">
    <name type="scientific">Panagrolaimus superbus</name>
    <dbReference type="NCBI Taxonomy" id="310955"/>
    <lineage>
        <taxon>Eukaryota</taxon>
        <taxon>Metazoa</taxon>
        <taxon>Ecdysozoa</taxon>
        <taxon>Nematoda</taxon>
        <taxon>Chromadorea</taxon>
        <taxon>Rhabditida</taxon>
        <taxon>Tylenchina</taxon>
        <taxon>Panagrolaimomorpha</taxon>
        <taxon>Panagrolaimoidea</taxon>
        <taxon>Panagrolaimidae</taxon>
        <taxon>Panagrolaimus</taxon>
    </lineage>
</organism>
<evidence type="ECO:0000256" key="11">
    <source>
        <dbReference type="RuleBase" id="RU362091"/>
    </source>
</evidence>
<dbReference type="PROSITE" id="PS50283">
    <property type="entry name" value="NA_SOLUT_SYMP_3"/>
    <property type="match status" value="1"/>
</dbReference>
<dbReference type="PANTHER" id="PTHR42985">
    <property type="entry name" value="SODIUM-COUPLED MONOCARBOXYLATE TRANSPORTER"/>
    <property type="match status" value="1"/>
</dbReference>
<dbReference type="Pfam" id="PF00474">
    <property type="entry name" value="SSF"/>
    <property type="match status" value="1"/>
</dbReference>
<dbReference type="InterPro" id="IPR001734">
    <property type="entry name" value="Na/solute_symporter"/>
</dbReference>
<evidence type="ECO:0000256" key="5">
    <source>
        <dbReference type="ARBA" id="ARBA00022692"/>
    </source>
</evidence>
<evidence type="ECO:0000256" key="3">
    <source>
        <dbReference type="ARBA" id="ARBA00022448"/>
    </source>
</evidence>
<dbReference type="AlphaFoldDB" id="A0A914YDS4"/>
<dbReference type="Gene3D" id="1.20.1730.10">
    <property type="entry name" value="Sodium/glucose cotransporter"/>
    <property type="match status" value="1"/>
</dbReference>
<feature type="transmembrane region" description="Helical" evidence="12">
    <location>
        <begin position="136"/>
        <end position="157"/>
    </location>
</feature>
<dbReference type="NCBIfam" id="TIGR00813">
    <property type="entry name" value="sss"/>
    <property type="match status" value="1"/>
</dbReference>
<feature type="transmembrane region" description="Helical" evidence="12">
    <location>
        <begin position="90"/>
        <end position="115"/>
    </location>
</feature>
<dbReference type="InterPro" id="IPR051163">
    <property type="entry name" value="Sodium:Solute_Symporter_SSF"/>
</dbReference>
<feature type="transmembrane region" description="Helical" evidence="12">
    <location>
        <begin position="12"/>
        <end position="36"/>
    </location>
</feature>
<name>A0A914YDS4_9BILA</name>
<dbReference type="GO" id="GO:0005886">
    <property type="term" value="C:plasma membrane"/>
    <property type="evidence" value="ECO:0007669"/>
    <property type="project" value="UniProtKB-SubCell"/>
</dbReference>
<feature type="transmembrane region" description="Helical" evidence="12">
    <location>
        <begin position="169"/>
        <end position="188"/>
    </location>
</feature>
<keyword evidence="4" id="KW-1003">Cell membrane</keyword>
<sequence length="594" mass="65575">MVNPLISWQDCAVFAFSLLLSVGTGIYHAIHSYLLLKNNNVERRTAKDEYMMGGRKLPKLPVALSLLTTFLSGILMLGVPAEMFQRGAHIWLNFVIGAVSSLITVLIFLPVFYKLKCTCIHEYFIHRYNSKLLRQSFSVIFLFFTVVYMAVVIYAPSVAMSSVLGIDKWMLILTFGFTATAYTTIGGLKAVVWTDALQAVMMYGGVFVLIFKGLFHPQVGGLNRVLSIAYDSGRINDLFRFSPTIAQYNSFWINVFGGTVTWLASFGVNQLAIQRYNSLPALSDAKSIVYATLIPFIVLCSIVAFVGFIALAYFYNCNPLETGEIVDKDHLTILFALEILSSTPGLFGLYIACIMSATLSTLSSGINSSAAAIYEDFVQYKVDGSISDKAETTINKLLVLSVGVLSTLLAFAAGPLGGTLTVCISVMGAVCYSVSGPMVGIFVIAMFFPKAGIKSTFLSFTISNVIMICIYIFSYYEQPYAHLLFPTNTTIEGCGHDKFHIQPQPPYDAHFGDPKSTYMGRISTYAYAGLGFLINIILGVILGYLLKEEPLKNIEHLTFKGRHLPMPYSEDGLPEKHENEKLVVKIKKVKRSSH</sequence>
<keyword evidence="10" id="KW-0739">Sodium transport</keyword>
<keyword evidence="6 12" id="KW-1133">Transmembrane helix</keyword>
<protein>
    <submittedName>
        <fullName evidence="14">Sodium-coupled monocarboxylate transporter 1</fullName>
    </submittedName>
</protein>
<evidence type="ECO:0000313" key="14">
    <source>
        <dbReference type="WBParaSite" id="PSU_v2.g1691.t1"/>
    </source>
</evidence>
<evidence type="ECO:0000256" key="1">
    <source>
        <dbReference type="ARBA" id="ARBA00004651"/>
    </source>
</evidence>
<keyword evidence="7" id="KW-0915">Sodium</keyword>
<feature type="transmembrane region" description="Helical" evidence="12">
    <location>
        <begin position="251"/>
        <end position="268"/>
    </location>
</feature>
<feature type="transmembrane region" description="Helical" evidence="12">
    <location>
        <begin position="424"/>
        <end position="448"/>
    </location>
</feature>
<dbReference type="GO" id="GO:0006814">
    <property type="term" value="P:sodium ion transport"/>
    <property type="evidence" value="ECO:0007669"/>
    <property type="project" value="UniProtKB-KW"/>
</dbReference>
<keyword evidence="3" id="KW-0813">Transport</keyword>
<proteinExistence type="inferred from homology"/>
<evidence type="ECO:0000256" key="12">
    <source>
        <dbReference type="SAM" id="Phobius"/>
    </source>
</evidence>
<dbReference type="Proteomes" id="UP000887577">
    <property type="component" value="Unplaced"/>
</dbReference>
<keyword evidence="9 12" id="KW-0472">Membrane</keyword>
<evidence type="ECO:0000256" key="4">
    <source>
        <dbReference type="ARBA" id="ARBA00022475"/>
    </source>
</evidence>
<evidence type="ECO:0000256" key="7">
    <source>
        <dbReference type="ARBA" id="ARBA00023053"/>
    </source>
</evidence>
<keyword evidence="13" id="KW-1185">Reference proteome</keyword>
<feature type="transmembrane region" description="Helical" evidence="12">
    <location>
        <begin position="397"/>
        <end position="418"/>
    </location>
</feature>
<dbReference type="GO" id="GO:0015293">
    <property type="term" value="F:symporter activity"/>
    <property type="evidence" value="ECO:0007669"/>
    <property type="project" value="TreeGrafter"/>
</dbReference>
<dbReference type="WBParaSite" id="PSU_v2.g1691.t1">
    <property type="protein sequence ID" value="PSU_v2.g1691.t1"/>
    <property type="gene ID" value="PSU_v2.g1691"/>
</dbReference>
<evidence type="ECO:0000256" key="9">
    <source>
        <dbReference type="ARBA" id="ARBA00023136"/>
    </source>
</evidence>
<feature type="transmembrane region" description="Helical" evidence="12">
    <location>
        <begin position="200"/>
        <end position="219"/>
    </location>
</feature>
<keyword evidence="8" id="KW-0406">Ion transport</keyword>
<evidence type="ECO:0000256" key="10">
    <source>
        <dbReference type="ARBA" id="ARBA00023201"/>
    </source>
</evidence>
<feature type="transmembrane region" description="Helical" evidence="12">
    <location>
        <begin position="525"/>
        <end position="546"/>
    </location>
</feature>
<feature type="transmembrane region" description="Helical" evidence="12">
    <location>
        <begin position="288"/>
        <end position="315"/>
    </location>
</feature>
<evidence type="ECO:0000256" key="6">
    <source>
        <dbReference type="ARBA" id="ARBA00022989"/>
    </source>
</evidence>
<dbReference type="PANTHER" id="PTHR42985:SF40">
    <property type="entry name" value="LD47995P-RELATED"/>
    <property type="match status" value="1"/>
</dbReference>
<feature type="transmembrane region" description="Helical" evidence="12">
    <location>
        <begin position="455"/>
        <end position="476"/>
    </location>
</feature>
<evidence type="ECO:0000313" key="13">
    <source>
        <dbReference type="Proteomes" id="UP000887577"/>
    </source>
</evidence>
<dbReference type="InterPro" id="IPR038377">
    <property type="entry name" value="Na/Glc_symporter_sf"/>
</dbReference>
<evidence type="ECO:0000256" key="2">
    <source>
        <dbReference type="ARBA" id="ARBA00006434"/>
    </source>
</evidence>
<feature type="transmembrane region" description="Helical" evidence="12">
    <location>
        <begin position="57"/>
        <end position="78"/>
    </location>
</feature>
<reference evidence="14" key="1">
    <citation type="submission" date="2022-11" db="UniProtKB">
        <authorList>
            <consortium name="WormBaseParasite"/>
        </authorList>
    </citation>
    <scope>IDENTIFICATION</scope>
</reference>
<keyword evidence="5 12" id="KW-0812">Transmembrane</keyword>
<comment type="similarity">
    <text evidence="2 11">Belongs to the sodium:solute symporter (SSF) (TC 2.A.21) family.</text>
</comment>